<name>A0A543FJ47_9MICO</name>
<feature type="transmembrane region" description="Helical" evidence="1">
    <location>
        <begin position="97"/>
        <end position="118"/>
    </location>
</feature>
<evidence type="ECO:0000313" key="2">
    <source>
        <dbReference type="EMBL" id="TQM33734.1"/>
    </source>
</evidence>
<sequence length="209" mass="21342">MVMQSTPRTHVSLGEGIALGLIATGAVSVGVAALVAIVQRAIVLFGETPTIAMPVTGGDVEGLDGVADVTAAVYTSADVTFTTVPTGVGWLLLLEGALPALATIGVCAIAWWLGVSLIRAKPFRASMPAAIGIAACLVIAGGLGQLAGAWGRAMLVEQLAATDEAVTDVFWTFLLQLDLAPVGWGFALALVAMAFEIGTRLQRETEGLV</sequence>
<keyword evidence="3" id="KW-1185">Reference proteome</keyword>
<evidence type="ECO:0000313" key="3">
    <source>
        <dbReference type="Proteomes" id="UP000320235"/>
    </source>
</evidence>
<dbReference type="EMBL" id="VFPE01000001">
    <property type="protein sequence ID" value="TQM33734.1"/>
    <property type="molecule type" value="Genomic_DNA"/>
</dbReference>
<keyword evidence="1" id="KW-0812">Transmembrane</keyword>
<accession>A0A543FJ47</accession>
<gene>
    <name evidence="2" type="ORF">FB391_0016</name>
</gene>
<organism evidence="2 3">
    <name type="scientific">Microbacterium kyungheense</name>
    <dbReference type="NCBI Taxonomy" id="1263636"/>
    <lineage>
        <taxon>Bacteria</taxon>
        <taxon>Bacillati</taxon>
        <taxon>Actinomycetota</taxon>
        <taxon>Actinomycetes</taxon>
        <taxon>Micrococcales</taxon>
        <taxon>Microbacteriaceae</taxon>
        <taxon>Microbacterium</taxon>
    </lineage>
</organism>
<dbReference type="AlphaFoldDB" id="A0A543FJ47"/>
<protein>
    <recommendedName>
        <fullName evidence="4">DUF2975 domain-containing protein</fullName>
    </recommendedName>
</protein>
<dbReference type="Proteomes" id="UP000320235">
    <property type="component" value="Unassembled WGS sequence"/>
</dbReference>
<evidence type="ECO:0008006" key="4">
    <source>
        <dbReference type="Google" id="ProtNLM"/>
    </source>
</evidence>
<comment type="caution">
    <text evidence="2">The sequence shown here is derived from an EMBL/GenBank/DDBJ whole genome shotgun (WGS) entry which is preliminary data.</text>
</comment>
<evidence type="ECO:0000256" key="1">
    <source>
        <dbReference type="SAM" id="Phobius"/>
    </source>
</evidence>
<feature type="transmembrane region" description="Helical" evidence="1">
    <location>
        <begin position="130"/>
        <end position="150"/>
    </location>
</feature>
<reference evidence="2 3" key="1">
    <citation type="submission" date="2019-06" db="EMBL/GenBank/DDBJ databases">
        <title>Sequencing the genomes of 1000 actinobacteria strains.</title>
        <authorList>
            <person name="Klenk H.-P."/>
        </authorList>
    </citation>
    <scope>NUCLEOTIDE SEQUENCE [LARGE SCALE GENOMIC DNA]</scope>
    <source>
        <strain evidence="2 3">DSM 105492</strain>
    </source>
</reference>
<keyword evidence="1" id="KW-0472">Membrane</keyword>
<feature type="transmembrane region" description="Helical" evidence="1">
    <location>
        <begin position="12"/>
        <end position="38"/>
    </location>
</feature>
<proteinExistence type="predicted"/>
<keyword evidence="1" id="KW-1133">Transmembrane helix</keyword>
<feature type="transmembrane region" description="Helical" evidence="1">
    <location>
        <begin position="170"/>
        <end position="195"/>
    </location>
</feature>